<comment type="caution">
    <text evidence="2">The sequence shown here is derived from an EMBL/GenBank/DDBJ whole genome shotgun (WGS) entry which is preliminary data.</text>
</comment>
<dbReference type="PROSITE" id="PS51257">
    <property type="entry name" value="PROKAR_LIPOPROTEIN"/>
    <property type="match status" value="1"/>
</dbReference>
<dbReference type="Proteomes" id="UP001500866">
    <property type="component" value="Unassembled WGS sequence"/>
</dbReference>
<gene>
    <name evidence="2" type="ORF">GCM10009001_07470</name>
</gene>
<dbReference type="EMBL" id="BAAADS010000003">
    <property type="protein sequence ID" value="GAA0593792.1"/>
    <property type="molecule type" value="Genomic_DNA"/>
</dbReference>
<feature type="chain" id="PRO_5045552235" evidence="1">
    <location>
        <begin position="22"/>
        <end position="120"/>
    </location>
</feature>
<evidence type="ECO:0000313" key="3">
    <source>
        <dbReference type="Proteomes" id="UP001500866"/>
    </source>
</evidence>
<evidence type="ECO:0000313" key="2">
    <source>
        <dbReference type="EMBL" id="GAA0593792.1"/>
    </source>
</evidence>
<reference evidence="2 3" key="1">
    <citation type="journal article" date="2019" name="Int. J. Syst. Evol. Microbiol.">
        <title>The Global Catalogue of Microorganisms (GCM) 10K type strain sequencing project: providing services to taxonomists for standard genome sequencing and annotation.</title>
        <authorList>
            <consortium name="The Broad Institute Genomics Platform"/>
            <consortium name="The Broad Institute Genome Sequencing Center for Infectious Disease"/>
            <person name="Wu L."/>
            <person name="Ma J."/>
        </authorList>
    </citation>
    <scope>NUCLEOTIDE SEQUENCE [LARGE SCALE GENOMIC DNA]</scope>
    <source>
        <strain evidence="2 3">JCM 15395</strain>
    </source>
</reference>
<dbReference type="RefSeq" id="WP_343810411.1">
    <property type="nucleotide sequence ID" value="NZ_BAAADS010000003.1"/>
</dbReference>
<evidence type="ECO:0000256" key="1">
    <source>
        <dbReference type="SAM" id="SignalP"/>
    </source>
</evidence>
<accession>A0ABN1FMG9</accession>
<organism evidence="2 3">
    <name type="scientific">Virgibacillus siamensis</name>
    <dbReference type="NCBI Taxonomy" id="480071"/>
    <lineage>
        <taxon>Bacteria</taxon>
        <taxon>Bacillati</taxon>
        <taxon>Bacillota</taxon>
        <taxon>Bacilli</taxon>
        <taxon>Bacillales</taxon>
        <taxon>Bacillaceae</taxon>
        <taxon>Virgibacillus</taxon>
    </lineage>
</organism>
<proteinExistence type="predicted"/>
<name>A0ABN1FMG9_9BACI</name>
<protein>
    <submittedName>
        <fullName evidence="2">Uncharacterized protein</fullName>
    </submittedName>
</protein>
<keyword evidence="3" id="KW-1185">Reference proteome</keyword>
<keyword evidence="1" id="KW-0732">Signal</keyword>
<sequence length="120" mass="14189">MKKFIFFSLLILLLMAMVSCSESEKDQYAKNYPELLPDQEKEYQLLSISDEITLKELEKKDIYIGVRNIPSLETVNEEYPQLKLEKAPAYVLFDINGLVYKTYDYDKLIKFLKENPEHQL</sequence>
<feature type="signal peptide" evidence="1">
    <location>
        <begin position="1"/>
        <end position="21"/>
    </location>
</feature>